<evidence type="ECO:0000256" key="1">
    <source>
        <dbReference type="SAM" id="Phobius"/>
    </source>
</evidence>
<proteinExistence type="predicted"/>
<dbReference type="STRING" id="1255658.FM114_11980"/>
<keyword evidence="1" id="KW-1133">Transmembrane helix</keyword>
<evidence type="ECO:0000313" key="2">
    <source>
        <dbReference type="EMBL" id="SJN40165.1"/>
    </source>
</evidence>
<protein>
    <submittedName>
        <fullName evidence="2">Uncharacterized protein</fullName>
    </submittedName>
</protein>
<accession>A0A1R4K7Q9</accession>
<feature type="transmembrane region" description="Helical" evidence="1">
    <location>
        <begin position="6"/>
        <end position="27"/>
    </location>
</feature>
<dbReference type="AlphaFoldDB" id="A0A1R4K7Q9"/>
<dbReference type="EMBL" id="FUKQ01000044">
    <property type="protein sequence ID" value="SJN40165.1"/>
    <property type="molecule type" value="Genomic_DNA"/>
</dbReference>
<name>A0A1R4K7Q9_9ACTN</name>
<gene>
    <name evidence="2" type="ORF">FM114_11980</name>
</gene>
<keyword evidence="1" id="KW-0812">Transmembrane</keyword>
<keyword evidence="3" id="KW-1185">Reference proteome</keyword>
<reference evidence="2 3" key="1">
    <citation type="submission" date="2017-02" db="EMBL/GenBank/DDBJ databases">
        <authorList>
            <person name="Peterson S.W."/>
        </authorList>
    </citation>
    <scope>NUCLEOTIDE SEQUENCE [LARGE SCALE GENOMIC DNA]</scope>
    <source>
        <strain evidence="2 3">LSP_Lj1</strain>
    </source>
</reference>
<evidence type="ECO:0000313" key="3">
    <source>
        <dbReference type="Proteomes" id="UP000188342"/>
    </source>
</evidence>
<sequence length="37" mass="4136">MRPWRWTGAMDGGAVWAITLVGSLILVEMAHRHEVTS</sequence>
<dbReference type="Proteomes" id="UP000188342">
    <property type="component" value="Unassembled WGS sequence"/>
</dbReference>
<organism evidence="2 3">
    <name type="scientific">Luteococcus japonicus LSP_Lj1</name>
    <dbReference type="NCBI Taxonomy" id="1255658"/>
    <lineage>
        <taxon>Bacteria</taxon>
        <taxon>Bacillati</taxon>
        <taxon>Actinomycetota</taxon>
        <taxon>Actinomycetes</taxon>
        <taxon>Propionibacteriales</taxon>
        <taxon>Propionibacteriaceae</taxon>
        <taxon>Luteococcus</taxon>
    </lineage>
</organism>
<keyword evidence="1" id="KW-0472">Membrane</keyword>